<gene>
    <name evidence="2" type="ORF">ABZV61_09595</name>
</gene>
<feature type="signal peptide" evidence="1">
    <location>
        <begin position="1"/>
        <end position="21"/>
    </location>
</feature>
<evidence type="ECO:0000256" key="1">
    <source>
        <dbReference type="SAM" id="SignalP"/>
    </source>
</evidence>
<dbReference type="Proteomes" id="UP001550044">
    <property type="component" value="Unassembled WGS sequence"/>
</dbReference>
<proteinExistence type="predicted"/>
<reference evidence="2 3" key="1">
    <citation type="submission" date="2024-06" db="EMBL/GenBank/DDBJ databases">
        <title>The Natural Products Discovery Center: Release of the First 8490 Sequenced Strains for Exploring Actinobacteria Biosynthetic Diversity.</title>
        <authorList>
            <person name="Kalkreuter E."/>
            <person name="Kautsar S.A."/>
            <person name="Yang D."/>
            <person name="Bader C.D."/>
            <person name="Teijaro C.N."/>
            <person name="Fluegel L."/>
            <person name="Davis C.M."/>
            <person name="Simpson J.R."/>
            <person name="Lauterbach L."/>
            <person name="Steele A.D."/>
            <person name="Gui C."/>
            <person name="Meng S."/>
            <person name="Li G."/>
            <person name="Viehrig K."/>
            <person name="Ye F."/>
            <person name="Su P."/>
            <person name="Kiefer A.F."/>
            <person name="Nichols A."/>
            <person name="Cepeda A.J."/>
            <person name="Yan W."/>
            <person name="Fan B."/>
            <person name="Jiang Y."/>
            <person name="Adhikari A."/>
            <person name="Zheng C.-J."/>
            <person name="Schuster L."/>
            <person name="Cowan T.M."/>
            <person name="Smanski M.J."/>
            <person name="Chevrette M.G."/>
            <person name="De Carvalho L.P.S."/>
            <person name="Shen B."/>
        </authorList>
    </citation>
    <scope>NUCLEOTIDE SEQUENCE [LARGE SCALE GENOMIC DNA]</scope>
    <source>
        <strain evidence="2 3">NPDC005137</strain>
    </source>
</reference>
<organism evidence="2 3">
    <name type="scientific">Streptomyces sp. 900116325</name>
    <dbReference type="NCBI Taxonomy" id="3154295"/>
    <lineage>
        <taxon>Bacteria</taxon>
        <taxon>Bacillati</taxon>
        <taxon>Actinomycetota</taxon>
        <taxon>Actinomycetes</taxon>
        <taxon>Kitasatosporales</taxon>
        <taxon>Streptomycetaceae</taxon>
        <taxon>Streptomyces</taxon>
    </lineage>
</organism>
<keyword evidence="1" id="KW-0732">Signal</keyword>
<dbReference type="RefSeq" id="WP_356496885.1">
    <property type="nucleotide sequence ID" value="NZ_JBEXEF010000005.1"/>
</dbReference>
<name>A0ABV2U5D3_9ACTN</name>
<evidence type="ECO:0008006" key="4">
    <source>
        <dbReference type="Google" id="ProtNLM"/>
    </source>
</evidence>
<evidence type="ECO:0000313" key="3">
    <source>
        <dbReference type="Proteomes" id="UP001550044"/>
    </source>
</evidence>
<dbReference type="EMBL" id="JBEXIP010000005">
    <property type="protein sequence ID" value="MET8433046.1"/>
    <property type="molecule type" value="Genomic_DNA"/>
</dbReference>
<keyword evidence="3" id="KW-1185">Reference proteome</keyword>
<comment type="caution">
    <text evidence="2">The sequence shown here is derived from an EMBL/GenBank/DDBJ whole genome shotgun (WGS) entry which is preliminary data.</text>
</comment>
<accession>A0ABV2U5D3</accession>
<sequence length="145" mass="16303">MQRLKLKTTILICAVMSLATAVVPASASTKPKSPDTVVVDCFSDPQARPRTFLIACGDGNSILTALRWSSWKPKVATGRGLNVLNDCRPYCAAGKFHSYPVAVRLDRPKQWQKHPGKQHYTEMHLVYTGHKPPQMPREVTYRLWN</sequence>
<feature type="chain" id="PRO_5045217503" description="Secreted protein" evidence="1">
    <location>
        <begin position="22"/>
        <end position="145"/>
    </location>
</feature>
<evidence type="ECO:0000313" key="2">
    <source>
        <dbReference type="EMBL" id="MET8433046.1"/>
    </source>
</evidence>
<protein>
    <recommendedName>
        <fullName evidence="4">Secreted protein</fullName>
    </recommendedName>
</protein>